<dbReference type="PANTHER" id="PTHR45913:SF5">
    <property type="entry name" value="GENERAL TRANSCRIPTION FACTOR II-I REPEAT DOMAIN-CONTAINING PROTEIN 2A-LIKE PROTEIN"/>
    <property type="match status" value="1"/>
</dbReference>
<gene>
    <name evidence="1" type="ORF">ANN_09509</name>
</gene>
<evidence type="ECO:0000313" key="1">
    <source>
        <dbReference type="EMBL" id="KAJ4447502.1"/>
    </source>
</evidence>
<reference evidence="1 2" key="1">
    <citation type="journal article" date="2022" name="Allergy">
        <title>Genome assembly and annotation of Periplaneta americana reveal a comprehensive cockroach allergen profile.</title>
        <authorList>
            <person name="Wang L."/>
            <person name="Xiong Q."/>
            <person name="Saelim N."/>
            <person name="Wang L."/>
            <person name="Nong W."/>
            <person name="Wan A.T."/>
            <person name="Shi M."/>
            <person name="Liu X."/>
            <person name="Cao Q."/>
            <person name="Hui J.H.L."/>
            <person name="Sookrung N."/>
            <person name="Leung T.F."/>
            <person name="Tungtrongchitr A."/>
            <person name="Tsui S.K.W."/>
        </authorList>
    </citation>
    <scope>NUCLEOTIDE SEQUENCE [LARGE SCALE GENOMIC DNA]</scope>
    <source>
        <strain evidence="1">PWHHKU_190912</strain>
    </source>
</reference>
<evidence type="ECO:0000313" key="2">
    <source>
        <dbReference type="Proteomes" id="UP001148838"/>
    </source>
</evidence>
<sequence length="146" mass="17130">MLHRFYNILAEIDSFLKKHNTAILEISDSEWIMDLAFLTDLCDHLNCLSNVLQGKSHCIVVIADAIKSFMDKLKLWLHQLQKPELYHCPRLQSLVNQKVHVITKYQPILEMLFSEFETRFHDINDMNVEMLIFENPFAVKSEAPLN</sequence>
<keyword evidence="2" id="KW-1185">Reference proteome</keyword>
<dbReference type="EMBL" id="JAJSOF020000005">
    <property type="protein sequence ID" value="KAJ4447502.1"/>
    <property type="molecule type" value="Genomic_DNA"/>
</dbReference>
<name>A0ABQ8TN90_PERAM</name>
<protein>
    <submittedName>
        <fullName evidence="1">Uncharacterized protein</fullName>
    </submittedName>
</protein>
<proteinExistence type="predicted"/>
<organism evidence="1 2">
    <name type="scientific">Periplaneta americana</name>
    <name type="common">American cockroach</name>
    <name type="synonym">Blatta americana</name>
    <dbReference type="NCBI Taxonomy" id="6978"/>
    <lineage>
        <taxon>Eukaryota</taxon>
        <taxon>Metazoa</taxon>
        <taxon>Ecdysozoa</taxon>
        <taxon>Arthropoda</taxon>
        <taxon>Hexapoda</taxon>
        <taxon>Insecta</taxon>
        <taxon>Pterygota</taxon>
        <taxon>Neoptera</taxon>
        <taxon>Polyneoptera</taxon>
        <taxon>Dictyoptera</taxon>
        <taxon>Blattodea</taxon>
        <taxon>Blattoidea</taxon>
        <taxon>Blattidae</taxon>
        <taxon>Blattinae</taxon>
        <taxon>Periplaneta</taxon>
    </lineage>
</organism>
<dbReference type="Proteomes" id="UP001148838">
    <property type="component" value="Unassembled WGS sequence"/>
</dbReference>
<dbReference type="PANTHER" id="PTHR45913">
    <property type="entry name" value="EPM2A-INTERACTING PROTEIN 1"/>
    <property type="match status" value="1"/>
</dbReference>
<comment type="caution">
    <text evidence="1">The sequence shown here is derived from an EMBL/GenBank/DDBJ whole genome shotgun (WGS) entry which is preliminary data.</text>
</comment>
<accession>A0ABQ8TN90</accession>